<dbReference type="InterPro" id="IPR010930">
    <property type="entry name" value="Flg_bb/hook_C_dom"/>
</dbReference>
<dbReference type="InterPro" id="IPR020013">
    <property type="entry name" value="Flagellar_FlgE/F/G"/>
</dbReference>
<proteinExistence type="inferred from homology"/>
<evidence type="ECO:0000259" key="4">
    <source>
        <dbReference type="Pfam" id="PF06429"/>
    </source>
</evidence>
<keyword evidence="6" id="KW-0282">Flagellum</keyword>
<evidence type="ECO:0000256" key="1">
    <source>
        <dbReference type="ARBA" id="ARBA00009677"/>
    </source>
</evidence>
<keyword evidence="7" id="KW-1185">Reference proteome</keyword>
<dbReference type="PANTHER" id="PTHR30435:SF19">
    <property type="entry name" value="FLAGELLAR BASAL-BODY ROD PROTEIN FLGG"/>
    <property type="match status" value="1"/>
</dbReference>
<dbReference type="PANTHER" id="PTHR30435">
    <property type="entry name" value="FLAGELLAR PROTEIN"/>
    <property type="match status" value="1"/>
</dbReference>
<protein>
    <submittedName>
        <fullName evidence="6">Flagellar hook-basal body protein</fullName>
    </submittedName>
</protein>
<sequence>MNRTMITATNTLGQLQKQIDVISNNIANVDITGFKRREATFTDLLVQQFDNLPGGDPDTAAARLTPEGIRQGTGAKLGQIQMIMTQGTFKSTERPLDTAFTKEGLFYRIQVQRGDVYETQYTRDGAFYLSPLSENEMTLVTSSGHPILDENNEPVVIAGKAKDYTITETGTLKVNMEDGSQQNVNLGVSLVNNPQFLEQKGGNRLGLPAGVEADGVLTDLNGELRSQISIRSGTLELSNVDLSKEMTDLMTAQRSYQFQARSINMADQMMGLINGIR</sequence>
<dbReference type="InterPro" id="IPR037925">
    <property type="entry name" value="FlgE/F/G-like"/>
</dbReference>
<evidence type="ECO:0000259" key="5">
    <source>
        <dbReference type="Pfam" id="PF22692"/>
    </source>
</evidence>
<dbReference type="InterPro" id="IPR001444">
    <property type="entry name" value="Flag_bb_rod_N"/>
</dbReference>
<dbReference type="NCBIfam" id="TIGR03506">
    <property type="entry name" value="FlgEFG_subfam"/>
    <property type="match status" value="1"/>
</dbReference>
<name>A0A5J5HZ31_9BACI</name>
<dbReference type="OrthoDB" id="9804559at2"/>
<evidence type="ECO:0000313" key="7">
    <source>
        <dbReference type="Proteomes" id="UP000326671"/>
    </source>
</evidence>
<dbReference type="GO" id="GO:0071978">
    <property type="term" value="P:bacterial-type flagellum-dependent swarming motility"/>
    <property type="evidence" value="ECO:0007669"/>
    <property type="project" value="TreeGrafter"/>
</dbReference>
<dbReference type="EMBL" id="VYKL01000011">
    <property type="protein sequence ID" value="KAA9027799.1"/>
    <property type="molecule type" value="Genomic_DNA"/>
</dbReference>
<organism evidence="6 7">
    <name type="scientific">Niallia endozanthoxylica</name>
    <dbReference type="NCBI Taxonomy" id="2036016"/>
    <lineage>
        <taxon>Bacteria</taxon>
        <taxon>Bacillati</taxon>
        <taxon>Bacillota</taxon>
        <taxon>Bacilli</taxon>
        <taxon>Bacillales</taxon>
        <taxon>Bacillaceae</taxon>
        <taxon>Niallia</taxon>
    </lineage>
</organism>
<dbReference type="GO" id="GO:0009425">
    <property type="term" value="C:bacterial-type flagellum basal body"/>
    <property type="evidence" value="ECO:0007669"/>
    <property type="project" value="UniProtKB-SubCell"/>
</dbReference>
<evidence type="ECO:0000259" key="3">
    <source>
        <dbReference type="Pfam" id="PF00460"/>
    </source>
</evidence>
<evidence type="ECO:0000256" key="2">
    <source>
        <dbReference type="RuleBase" id="RU362116"/>
    </source>
</evidence>
<dbReference type="Pfam" id="PF22692">
    <property type="entry name" value="LlgE_F_G_D1"/>
    <property type="match status" value="1"/>
</dbReference>
<feature type="domain" description="Flagellar hook protein FlgE/F/G-like D1" evidence="5">
    <location>
        <begin position="109"/>
        <end position="173"/>
    </location>
</feature>
<evidence type="ECO:0000313" key="6">
    <source>
        <dbReference type="EMBL" id="KAA9027799.1"/>
    </source>
</evidence>
<dbReference type="InterPro" id="IPR053967">
    <property type="entry name" value="LlgE_F_G-like_D1"/>
</dbReference>
<comment type="caution">
    <text evidence="6">The sequence shown here is derived from an EMBL/GenBank/DDBJ whole genome shotgun (WGS) entry which is preliminary data.</text>
</comment>
<dbReference type="Proteomes" id="UP000326671">
    <property type="component" value="Unassembled WGS sequence"/>
</dbReference>
<feature type="domain" description="Flagellar basal body rod protein N-terminal" evidence="3">
    <location>
        <begin position="7"/>
        <end position="35"/>
    </location>
</feature>
<comment type="similarity">
    <text evidence="1 2">Belongs to the flagella basal body rod proteins family.</text>
</comment>
<keyword evidence="6" id="KW-0969">Cilium</keyword>
<dbReference type="AlphaFoldDB" id="A0A5J5HZ31"/>
<reference evidence="6 7" key="1">
    <citation type="submission" date="2019-09" db="EMBL/GenBank/DDBJ databases">
        <title>Whole genome sequences of isolates from the Mars Exploration Rovers.</title>
        <authorList>
            <person name="Seuylemezian A."/>
            <person name="Vaishampayan P."/>
        </authorList>
    </citation>
    <scope>NUCLEOTIDE SEQUENCE [LARGE SCALE GENOMIC DNA]</scope>
    <source>
        <strain evidence="6 7">MER_TA_151</strain>
    </source>
</reference>
<dbReference type="RefSeq" id="WP_150438921.1">
    <property type="nucleotide sequence ID" value="NZ_VYKL01000011.1"/>
</dbReference>
<dbReference type="SUPFAM" id="SSF117143">
    <property type="entry name" value="Flagellar hook protein flgE"/>
    <property type="match status" value="1"/>
</dbReference>
<accession>A0A5J5HZ31</accession>
<keyword evidence="6" id="KW-0966">Cell projection</keyword>
<gene>
    <name evidence="6" type="ORF">F4V44_05080</name>
</gene>
<comment type="subcellular location">
    <subcellularLocation>
        <location evidence="2">Bacterial flagellum basal body</location>
    </subcellularLocation>
</comment>
<dbReference type="Pfam" id="PF06429">
    <property type="entry name" value="Flg_bbr_C"/>
    <property type="match status" value="1"/>
</dbReference>
<feature type="domain" description="Flagellar basal-body/hook protein C-terminal" evidence="4">
    <location>
        <begin position="232"/>
        <end position="274"/>
    </location>
</feature>
<dbReference type="Pfam" id="PF00460">
    <property type="entry name" value="Flg_bb_rod"/>
    <property type="match status" value="1"/>
</dbReference>
<keyword evidence="2" id="KW-0975">Bacterial flagellum</keyword>